<evidence type="ECO:0000313" key="12">
    <source>
        <dbReference type="Proteomes" id="UP000694920"/>
    </source>
</evidence>
<evidence type="ECO:0000256" key="9">
    <source>
        <dbReference type="RuleBase" id="RU000505"/>
    </source>
</evidence>
<feature type="domain" description="Phosphagen kinase C-terminal" evidence="11">
    <location>
        <begin position="134"/>
        <end position="371"/>
    </location>
</feature>
<evidence type="ECO:0000256" key="6">
    <source>
        <dbReference type="ARBA" id="ARBA00022840"/>
    </source>
</evidence>
<dbReference type="FunFam" id="3.30.590.10:FF:000006">
    <property type="entry name" value="Arginine kinase 1"/>
    <property type="match status" value="1"/>
</dbReference>
<evidence type="ECO:0000256" key="5">
    <source>
        <dbReference type="ARBA" id="ARBA00022777"/>
    </source>
</evidence>
<dbReference type="Gene3D" id="1.10.135.10">
    <property type="entry name" value="ATP:guanido phosphotransferase, N-terminal domain"/>
    <property type="match status" value="1"/>
</dbReference>
<dbReference type="AlphaFoldDB" id="A0AAJ7C3S0"/>
<dbReference type="PROSITE" id="PS51509">
    <property type="entry name" value="PHOSPHAGEN_KINASE_N"/>
    <property type="match status" value="1"/>
</dbReference>
<dbReference type="KEGG" id="ccin:107270630"/>
<dbReference type="InterPro" id="IPR022415">
    <property type="entry name" value="ATP-guanido_PTrfase_AS"/>
</dbReference>
<evidence type="ECO:0000313" key="13">
    <source>
        <dbReference type="RefSeq" id="XP_015601282.1"/>
    </source>
</evidence>
<dbReference type="FunFam" id="1.10.135.10:FF:000003">
    <property type="entry name" value="Three-domain arginine kinase"/>
    <property type="match status" value="1"/>
</dbReference>
<evidence type="ECO:0000256" key="4">
    <source>
        <dbReference type="ARBA" id="ARBA00022741"/>
    </source>
</evidence>
<dbReference type="PROSITE" id="PS00112">
    <property type="entry name" value="PHOSPHAGEN_KINASE"/>
    <property type="match status" value="1"/>
</dbReference>
<feature type="binding site" evidence="8">
    <location>
        <position position="200"/>
    </location>
    <ligand>
        <name>ATP</name>
        <dbReference type="ChEBI" id="CHEBI:30616"/>
    </ligand>
</feature>
<dbReference type="GO" id="GO:0004054">
    <property type="term" value="F:arginine kinase activity"/>
    <property type="evidence" value="ECO:0007669"/>
    <property type="project" value="UniProtKB-EC"/>
</dbReference>
<dbReference type="GO" id="GO:0005615">
    <property type="term" value="C:extracellular space"/>
    <property type="evidence" value="ECO:0007669"/>
    <property type="project" value="TreeGrafter"/>
</dbReference>
<evidence type="ECO:0000256" key="1">
    <source>
        <dbReference type="ARBA" id="ARBA00006798"/>
    </source>
</evidence>
<dbReference type="Gene3D" id="3.30.590.10">
    <property type="entry name" value="Glutamine synthetase/guanido kinase, catalytic domain"/>
    <property type="match status" value="1"/>
</dbReference>
<accession>A0AAJ7C3S0</accession>
<name>A0AAJ7C3S0_CEPCN</name>
<dbReference type="Proteomes" id="UP000694920">
    <property type="component" value="Unplaced"/>
</dbReference>
<dbReference type="Pfam" id="PF00217">
    <property type="entry name" value="ATP-gua_Ptrans"/>
    <property type="match status" value="1"/>
</dbReference>
<gene>
    <name evidence="13" type="primary">LOC107270630</name>
</gene>
<feature type="binding site" evidence="8">
    <location>
        <position position="244"/>
    </location>
    <ligand>
        <name>ATP</name>
        <dbReference type="ChEBI" id="CHEBI:30616"/>
    </ligand>
</feature>
<evidence type="ECO:0000256" key="2">
    <source>
        <dbReference type="ARBA" id="ARBA00012230"/>
    </source>
</evidence>
<sequence>MCDKRLCACRKKAALSKVDPGVIQELEKNFTKFSSTDSSSLLKKYLTRELFDKLKTKKTSYGSTLLDVVQSGFANPDSGVGVYAPDPESYTVFAELFNPIIEDYHGGFEADDVHPPLDWGNPDNLGNLDPDGKYVLSTRVRCGRSLQGYPFNPTMTKTHYQEIQQKVSEALGALEDDLQGTYYPLETMDKKTKEKLIEDHFLFKEGDRFLQAANACRYWPSGRGIFLNADKTFLVWCNEEDHMRIISMQNGADLAAVYGRLIRAVREIEKKFSFARHQRIGFLTFCPSNLGTTIRASVHIKVPRLSADYDKFEEIANMYNLQIRGIHGEHSASEKGVYDISNKRRLGLSENQALIEMRDGIMEIIKQEERLSR</sequence>
<feature type="binding site" evidence="8">
    <location>
        <begin position="324"/>
        <end position="329"/>
    </location>
    <ligand>
        <name>ATP</name>
        <dbReference type="ChEBI" id="CHEBI:30616"/>
    </ligand>
</feature>
<dbReference type="PANTHER" id="PTHR11547">
    <property type="entry name" value="ARGININE OR CREATINE KINASE"/>
    <property type="match status" value="1"/>
</dbReference>
<feature type="binding site" evidence="8">
    <location>
        <begin position="295"/>
        <end position="299"/>
    </location>
    <ligand>
        <name>ATP</name>
        <dbReference type="ChEBI" id="CHEBI:30616"/>
    </ligand>
</feature>
<keyword evidence="3 8" id="KW-0808">Transferase</keyword>
<dbReference type="InterPro" id="IPR014746">
    <property type="entry name" value="Gln_synth/guanido_kin_cat_dom"/>
</dbReference>
<keyword evidence="12" id="KW-1185">Reference proteome</keyword>
<feature type="binding site" evidence="8">
    <location>
        <begin position="137"/>
        <end position="141"/>
    </location>
    <ligand>
        <name>ATP</name>
        <dbReference type="ChEBI" id="CHEBI:30616"/>
    </ligand>
</feature>
<dbReference type="PANTHER" id="PTHR11547:SF38">
    <property type="entry name" value="ARGININE KINASE 1-RELATED"/>
    <property type="match status" value="1"/>
</dbReference>
<dbReference type="GO" id="GO:0046314">
    <property type="term" value="P:phosphocreatine biosynthetic process"/>
    <property type="evidence" value="ECO:0007669"/>
    <property type="project" value="InterPro"/>
</dbReference>
<evidence type="ECO:0000256" key="8">
    <source>
        <dbReference type="PROSITE-ProRule" id="PRU00843"/>
    </source>
</evidence>
<dbReference type="InterPro" id="IPR022413">
    <property type="entry name" value="ATP-guanido_PTrfase_N"/>
</dbReference>
<comment type="similarity">
    <text evidence="1 7 9">Belongs to the ATP:guanido phosphotransferase family.</text>
</comment>
<keyword evidence="6 8" id="KW-0067">ATP-binding</keyword>
<dbReference type="EC" id="2.7.3.3" evidence="2"/>
<keyword evidence="5 8" id="KW-0418">Kinase</keyword>
<feature type="domain" description="Phosphagen kinase N-terminal" evidence="10">
    <location>
        <begin position="22"/>
        <end position="106"/>
    </location>
</feature>
<dbReference type="Pfam" id="PF02807">
    <property type="entry name" value="ATP-gua_PtransN"/>
    <property type="match status" value="1"/>
</dbReference>
<evidence type="ECO:0000259" key="11">
    <source>
        <dbReference type="PROSITE" id="PS51510"/>
    </source>
</evidence>
<dbReference type="InterPro" id="IPR000749">
    <property type="entry name" value="ATP-guanido_PTrfase"/>
</dbReference>
<dbReference type="CDD" id="cd07932">
    <property type="entry name" value="arginine_kinase_like"/>
    <property type="match status" value="1"/>
</dbReference>
<dbReference type="GO" id="GO:0005524">
    <property type="term" value="F:ATP binding"/>
    <property type="evidence" value="ECO:0007669"/>
    <property type="project" value="UniProtKB-UniRule"/>
</dbReference>
<evidence type="ECO:0000259" key="10">
    <source>
        <dbReference type="PROSITE" id="PS51509"/>
    </source>
</evidence>
<evidence type="ECO:0000256" key="7">
    <source>
        <dbReference type="PROSITE-ProRule" id="PRU00842"/>
    </source>
</evidence>
<proteinExistence type="inferred from homology"/>
<protein>
    <recommendedName>
        <fullName evidence="2">arginine kinase</fullName>
        <ecNumber evidence="2">2.7.3.3</ecNumber>
    </recommendedName>
</protein>
<keyword evidence="4 8" id="KW-0547">Nucleotide-binding</keyword>
<dbReference type="GO" id="GO:0004111">
    <property type="term" value="F:creatine kinase activity"/>
    <property type="evidence" value="ECO:0007669"/>
    <property type="project" value="InterPro"/>
</dbReference>
<evidence type="ECO:0000256" key="3">
    <source>
        <dbReference type="ARBA" id="ARBA00022679"/>
    </source>
</evidence>
<reference evidence="13" key="1">
    <citation type="submission" date="2025-08" db="UniProtKB">
        <authorList>
            <consortium name="RefSeq"/>
        </authorList>
    </citation>
    <scope>IDENTIFICATION</scope>
</reference>
<dbReference type="PROSITE" id="PS51510">
    <property type="entry name" value="PHOSPHAGEN_KINASE_C"/>
    <property type="match status" value="1"/>
</dbReference>
<dbReference type="InterPro" id="IPR036802">
    <property type="entry name" value="ATP-guanido_PTrfase_N_sf"/>
</dbReference>
<dbReference type="SUPFAM" id="SSF55931">
    <property type="entry name" value="Glutamine synthetase/guanido kinase"/>
    <property type="match status" value="1"/>
</dbReference>
<dbReference type="RefSeq" id="XP_015601282.1">
    <property type="nucleotide sequence ID" value="XM_015745796.2"/>
</dbReference>
<organism evidence="12 13">
    <name type="scientific">Cephus cinctus</name>
    <name type="common">Wheat stem sawfly</name>
    <dbReference type="NCBI Taxonomy" id="211228"/>
    <lineage>
        <taxon>Eukaryota</taxon>
        <taxon>Metazoa</taxon>
        <taxon>Ecdysozoa</taxon>
        <taxon>Arthropoda</taxon>
        <taxon>Hexapoda</taxon>
        <taxon>Insecta</taxon>
        <taxon>Pterygota</taxon>
        <taxon>Neoptera</taxon>
        <taxon>Endopterygota</taxon>
        <taxon>Hymenoptera</taxon>
        <taxon>Cephoidea</taxon>
        <taxon>Cephidae</taxon>
        <taxon>Cephus</taxon>
    </lineage>
</organism>
<dbReference type="InterPro" id="IPR022414">
    <property type="entry name" value="ATP-guanido_PTrfase_cat"/>
</dbReference>
<dbReference type="SUPFAM" id="SSF48034">
    <property type="entry name" value="Guanido kinase N-terminal domain"/>
    <property type="match status" value="1"/>
</dbReference>
<dbReference type="GeneID" id="107270630"/>